<feature type="domain" description="E3 UFM1-protein ligase 1-like" evidence="9">
    <location>
        <begin position="516"/>
        <end position="637"/>
    </location>
</feature>
<dbReference type="Proteomes" id="UP000192578">
    <property type="component" value="Unassembled WGS sequence"/>
</dbReference>
<dbReference type="AlphaFoldDB" id="A0A1W0WZX2"/>
<dbReference type="Pfam" id="PF25870">
    <property type="entry name" value="WHD_UFL1_5th"/>
    <property type="match status" value="1"/>
</dbReference>
<evidence type="ECO:0000256" key="3">
    <source>
        <dbReference type="ARBA" id="ARBA00014160"/>
    </source>
</evidence>
<dbReference type="InterPro" id="IPR018611">
    <property type="entry name" value="Ufl1"/>
</dbReference>
<dbReference type="GO" id="GO:0016874">
    <property type="term" value="F:ligase activity"/>
    <property type="evidence" value="ECO:0007669"/>
    <property type="project" value="UniProtKB-KW"/>
</dbReference>
<name>A0A1W0WZX2_HYPEX</name>
<keyword evidence="11" id="KW-0436">Ligase</keyword>
<comment type="similarity">
    <text evidence="2">Belongs to the UFL1 family.</text>
</comment>
<keyword evidence="12" id="KW-1185">Reference proteome</keyword>
<dbReference type="PANTHER" id="PTHR31057">
    <property type="entry name" value="E3 UFM1-PROTEIN LIGASE 1"/>
    <property type="match status" value="1"/>
</dbReference>
<sequence>MAGQDWEDVRRLMSDFQRVQQGNTAQRLSERNCIEIVSNLVKLKLLDVVYTTDGKEYITPQQLVREIREEMFVNGGRVNVVDIAQALNVDLSHVETAAKDLMKTDSSLQFVLGQLISADYVTSLADEINEKLQEKGVVDISDMTVVFDLPADFILGVVGSNLGTRIHGQRDLSNPRVLLTDWLIARHRAILRGALNASSRPVSVQSLVKEHSLNERLTSVVVEELISLGEISGILSGKGSKDKSTFIPHIYTTAQTAWIEAFLKSNSYIPYNAVKKLDIGDPKQFLKNRYSVGDEYLFLETCILSKTALDRVEGGLEDVAASGTWTEIGGLFPAGVDDQDVAEVIETLLTTKKIKDIRLVQDIFVVAEKMVEESKKLFDTCIETIAEEDAKKQSSMMPSVPSGASKKAQADDDEDLLPSSKKDRKGKRQTGKGATKSAGKGKRDEEDDSGASVPEFLTVPALVVELQKANEDAPFELLEAIARAIQADLVESHRRVLKVKVELIAASSAGDRKSTHKAVQEQISATIWLMRMFAKGIEHFSAETDKKQLAKLLLRNVGAEVLNPLLFFLMEDLGLALPERTDLTPEARTKLVAKLPEPPRAAFEKTNTGAAGDNIDTFEDSLQSLLDSESIGMPIRKADKKKETQICQEHRQQLLQGIRSATDIPTALRLCCLSLFLKKTAVPLEAPGKFVPQILAIVKPDLKPEQAAVLEQARDMMQDGGQSPDDIRAVILKLADLA</sequence>
<gene>
    <name evidence="11" type="ORF">BV898_05341</name>
</gene>
<evidence type="ECO:0000256" key="2">
    <source>
        <dbReference type="ARBA" id="ARBA00010789"/>
    </source>
</evidence>
<dbReference type="Pfam" id="PF09743">
    <property type="entry name" value="E3_UFM1_ligase"/>
    <property type="match status" value="1"/>
</dbReference>
<dbReference type="GO" id="GO:1990592">
    <property type="term" value="P:protein K69-linked ufmylation"/>
    <property type="evidence" value="ECO:0007669"/>
    <property type="project" value="TreeGrafter"/>
</dbReference>
<evidence type="ECO:0000259" key="10">
    <source>
        <dbReference type="Pfam" id="PF25041"/>
    </source>
</evidence>
<organism evidence="11 12">
    <name type="scientific">Hypsibius exemplaris</name>
    <name type="common">Freshwater tardigrade</name>
    <dbReference type="NCBI Taxonomy" id="2072580"/>
    <lineage>
        <taxon>Eukaryota</taxon>
        <taxon>Metazoa</taxon>
        <taxon>Ecdysozoa</taxon>
        <taxon>Tardigrada</taxon>
        <taxon>Eutardigrada</taxon>
        <taxon>Parachela</taxon>
        <taxon>Hypsibioidea</taxon>
        <taxon>Hypsibiidae</taxon>
        <taxon>Hypsibius</taxon>
    </lineage>
</organism>
<dbReference type="GO" id="GO:0005789">
    <property type="term" value="C:endoplasmic reticulum membrane"/>
    <property type="evidence" value="ECO:0007669"/>
    <property type="project" value="TreeGrafter"/>
</dbReference>
<evidence type="ECO:0000256" key="4">
    <source>
        <dbReference type="ARBA" id="ARBA00022679"/>
    </source>
</evidence>
<comment type="caution">
    <text evidence="11">The sequence shown here is derived from an EMBL/GenBank/DDBJ whole genome shotgun (WGS) entry which is preliminary data.</text>
</comment>
<dbReference type="InterPro" id="IPR056761">
    <property type="entry name" value="Ufl1-like_C"/>
</dbReference>
<protein>
    <recommendedName>
        <fullName evidence="3">E3 UFM1-protein ligase 1 homolog</fullName>
    </recommendedName>
    <alternativeName>
        <fullName evidence="6">E3 UFM1-protein transferase 1 homolog</fullName>
    </alternativeName>
</protein>
<proteinExistence type="inferred from homology"/>
<dbReference type="InterPro" id="IPR056579">
    <property type="entry name" value="Ufl1_N"/>
</dbReference>
<dbReference type="InterPro" id="IPR056580">
    <property type="entry name" value="Ufl1_dom"/>
</dbReference>
<dbReference type="GO" id="GO:0032434">
    <property type="term" value="P:regulation of proteasomal ubiquitin-dependent protein catabolic process"/>
    <property type="evidence" value="ECO:0007669"/>
    <property type="project" value="TreeGrafter"/>
</dbReference>
<evidence type="ECO:0000313" key="12">
    <source>
        <dbReference type="Proteomes" id="UP000192578"/>
    </source>
</evidence>
<evidence type="ECO:0000259" key="8">
    <source>
        <dbReference type="Pfam" id="PF09743"/>
    </source>
</evidence>
<dbReference type="GO" id="GO:0061666">
    <property type="term" value="F:UFM1 ligase activity"/>
    <property type="evidence" value="ECO:0007669"/>
    <property type="project" value="InterPro"/>
</dbReference>
<dbReference type="EMBL" id="MTYJ01000028">
    <property type="protein sequence ID" value="OQV20764.1"/>
    <property type="molecule type" value="Genomic_DNA"/>
</dbReference>
<accession>A0A1W0WZX2</accession>
<dbReference type="PANTHER" id="PTHR31057:SF0">
    <property type="entry name" value="E3 UFM1-PROTEIN LIGASE 1"/>
    <property type="match status" value="1"/>
</dbReference>
<reference evidence="12" key="1">
    <citation type="submission" date="2017-01" db="EMBL/GenBank/DDBJ databases">
        <title>Comparative genomics of anhydrobiosis in the tardigrade Hypsibius dujardini.</title>
        <authorList>
            <person name="Yoshida Y."/>
            <person name="Koutsovoulos G."/>
            <person name="Laetsch D."/>
            <person name="Stevens L."/>
            <person name="Kumar S."/>
            <person name="Horikawa D."/>
            <person name="Ishino K."/>
            <person name="Komine S."/>
            <person name="Tomita M."/>
            <person name="Blaxter M."/>
            <person name="Arakawa K."/>
        </authorList>
    </citation>
    <scope>NUCLEOTIDE SEQUENCE [LARGE SCALE GENOMIC DNA]</scope>
    <source>
        <strain evidence="12">Z151</strain>
    </source>
</reference>
<comment type="function">
    <text evidence="1">E3 UFM1-protein ligase that mediates ufmylation of target proteins.</text>
</comment>
<feature type="domain" description="E3 UFM1-protein ligase 1-like N-terminal" evidence="8">
    <location>
        <begin position="8"/>
        <end position="286"/>
    </location>
</feature>
<keyword evidence="4" id="KW-0808">Transferase</keyword>
<dbReference type="GO" id="GO:0034976">
    <property type="term" value="P:response to endoplasmic reticulum stress"/>
    <property type="evidence" value="ECO:0007669"/>
    <property type="project" value="TreeGrafter"/>
</dbReference>
<keyword evidence="5" id="KW-0833">Ubl conjugation pathway</keyword>
<evidence type="ECO:0000256" key="7">
    <source>
        <dbReference type="SAM" id="MobiDB-lite"/>
    </source>
</evidence>
<evidence type="ECO:0000313" key="11">
    <source>
        <dbReference type="EMBL" id="OQV20764.1"/>
    </source>
</evidence>
<evidence type="ECO:0000256" key="6">
    <source>
        <dbReference type="ARBA" id="ARBA00030452"/>
    </source>
</evidence>
<dbReference type="Pfam" id="PF25041">
    <property type="entry name" value="UFL1_C"/>
    <property type="match status" value="1"/>
</dbReference>
<feature type="domain" description="E3 UFM1-protein ligase-like C-terminal" evidence="10">
    <location>
        <begin position="643"/>
        <end position="712"/>
    </location>
</feature>
<dbReference type="OrthoDB" id="10258297at2759"/>
<evidence type="ECO:0000259" key="9">
    <source>
        <dbReference type="Pfam" id="PF23659"/>
    </source>
</evidence>
<feature type="region of interest" description="Disordered" evidence="7">
    <location>
        <begin position="389"/>
        <end position="451"/>
    </location>
</feature>
<evidence type="ECO:0000256" key="1">
    <source>
        <dbReference type="ARBA" id="ARBA00003950"/>
    </source>
</evidence>
<evidence type="ECO:0000256" key="5">
    <source>
        <dbReference type="ARBA" id="ARBA00022786"/>
    </source>
</evidence>
<dbReference type="Pfam" id="PF23659">
    <property type="entry name" value="UFL1"/>
    <property type="match status" value="1"/>
</dbReference>